<evidence type="ECO:0000256" key="2">
    <source>
        <dbReference type="ARBA" id="ARBA00006727"/>
    </source>
</evidence>
<feature type="domain" description="Major facilitator superfamily (MFS) profile" evidence="5">
    <location>
        <begin position="557"/>
        <end position="764"/>
    </location>
</feature>
<feature type="transmembrane region" description="Helical" evidence="4">
    <location>
        <begin position="516"/>
        <end position="535"/>
    </location>
</feature>
<dbReference type="GO" id="GO:0016020">
    <property type="term" value="C:membrane"/>
    <property type="evidence" value="ECO:0007669"/>
    <property type="project" value="UniProtKB-SubCell"/>
</dbReference>
<evidence type="ECO:0000259" key="5">
    <source>
        <dbReference type="PROSITE" id="PS50850"/>
    </source>
</evidence>
<feature type="transmembrane region" description="Helical" evidence="4">
    <location>
        <begin position="482"/>
        <end position="504"/>
    </location>
</feature>
<feature type="transmembrane region" description="Helical" evidence="4">
    <location>
        <begin position="623"/>
        <end position="642"/>
    </location>
</feature>
<feature type="transmembrane region" description="Helical" evidence="4">
    <location>
        <begin position="398"/>
        <end position="417"/>
    </location>
</feature>
<feature type="transmembrane region" description="Helical" evidence="4">
    <location>
        <begin position="718"/>
        <end position="736"/>
    </location>
</feature>
<feature type="region of interest" description="Disordered" evidence="3">
    <location>
        <begin position="295"/>
        <end position="329"/>
    </location>
</feature>
<dbReference type="Gene3D" id="1.20.1250.20">
    <property type="entry name" value="MFS general substrate transporter like domains"/>
    <property type="match status" value="2"/>
</dbReference>
<organism evidence="6 7">
    <name type="scientific">Smittium simulii</name>
    <dbReference type="NCBI Taxonomy" id="133385"/>
    <lineage>
        <taxon>Eukaryota</taxon>
        <taxon>Fungi</taxon>
        <taxon>Fungi incertae sedis</taxon>
        <taxon>Zoopagomycota</taxon>
        <taxon>Kickxellomycotina</taxon>
        <taxon>Harpellomycetes</taxon>
        <taxon>Harpellales</taxon>
        <taxon>Legeriomycetaceae</taxon>
        <taxon>Smittium</taxon>
    </lineage>
</organism>
<feature type="region of interest" description="Disordered" evidence="3">
    <location>
        <begin position="148"/>
        <end position="170"/>
    </location>
</feature>
<comment type="similarity">
    <text evidence="2">Belongs to the major facilitator superfamily. Monocarboxylate porter (TC 2.A.1.13) family.</text>
</comment>
<feature type="region of interest" description="Disordered" evidence="3">
    <location>
        <begin position="218"/>
        <end position="278"/>
    </location>
</feature>
<keyword evidence="4" id="KW-0472">Membrane</keyword>
<evidence type="ECO:0000256" key="1">
    <source>
        <dbReference type="ARBA" id="ARBA00004141"/>
    </source>
</evidence>
<keyword evidence="4" id="KW-1133">Transmembrane helix</keyword>
<feature type="transmembrane region" description="Helical" evidence="4">
    <location>
        <begin position="676"/>
        <end position="698"/>
    </location>
</feature>
<dbReference type="Pfam" id="PF07690">
    <property type="entry name" value="MFS_1"/>
    <property type="match status" value="1"/>
</dbReference>
<gene>
    <name evidence="6" type="ORF">BB561_004218</name>
</gene>
<feature type="compositionally biased region" description="Polar residues" evidence="3">
    <location>
        <begin position="312"/>
        <end position="322"/>
    </location>
</feature>
<dbReference type="AlphaFoldDB" id="A0A2T9YHI2"/>
<name>A0A2T9YHI2_9FUNG</name>
<feature type="transmembrane region" description="Helical" evidence="4">
    <location>
        <begin position="450"/>
        <end position="470"/>
    </location>
</feature>
<proteinExistence type="inferred from homology"/>
<dbReference type="PROSITE" id="PS50850">
    <property type="entry name" value="MFS"/>
    <property type="match status" value="1"/>
</dbReference>
<dbReference type="EMBL" id="MBFR01000186">
    <property type="protein sequence ID" value="PVU91783.1"/>
    <property type="molecule type" value="Genomic_DNA"/>
</dbReference>
<keyword evidence="7" id="KW-1185">Reference proteome</keyword>
<dbReference type="PANTHER" id="PTHR11360:SF284">
    <property type="entry name" value="EG:103B4.3 PROTEIN-RELATED"/>
    <property type="match status" value="1"/>
</dbReference>
<evidence type="ECO:0000256" key="3">
    <source>
        <dbReference type="SAM" id="MobiDB-lite"/>
    </source>
</evidence>
<dbReference type="InterPro" id="IPR036259">
    <property type="entry name" value="MFS_trans_sf"/>
</dbReference>
<dbReference type="SUPFAM" id="SSF103473">
    <property type="entry name" value="MFS general substrate transporter"/>
    <property type="match status" value="1"/>
</dbReference>
<evidence type="ECO:0000313" key="7">
    <source>
        <dbReference type="Proteomes" id="UP000245383"/>
    </source>
</evidence>
<keyword evidence="4" id="KW-0812">Transmembrane</keyword>
<feature type="transmembrane region" description="Helical" evidence="4">
    <location>
        <begin position="424"/>
        <end position="444"/>
    </location>
</feature>
<sequence length="764" mass="85491">MSILDPSHRKPNIDDSKSNFTVYSSVVDVDLYDDNSINQNREKNYNISSGSNSSQDIAIDFDTNRYYTDTQTKYSNTNNDNKAQQIDSSKQLEVSIRSSLKSENTKSIRYTSNTYKTAQENLLELGKIIQYDEEIYLDSNYGIATADKNRSRKRKSTIDVEYSDQSPNDTFKPFSSEVDINEYMQKNPTKSFSLEVDLEDSSEFLSKSNQSIYRIKDKTDSNQEQFKKAKDPPGINSLFPENTASKRTSARRIPSKRLEQIPGYVGESSRNKDGTTLQKQDKSFALKKLIGVSGSKSSHENSAKASLAPKNAAQTANNQDGQGRNRKMNGFSLLRRNELKYVKPDSRYGWQVVFCAFIIHFFATSNSGLMYLYTKEHIRSFSVNHTYDQTLGYTNKQVLYSILGSLFMCFGGIFSSYLSFRTSFSLSAFLGSIIMSSSLVISSFTSTAGAFYIIRNIIFGFGLGLAFYPAYILPCHWFKKHVGLATGVALSGTLLGIKVFFPLYKYTLDNLGTKSTLRIQGLVILISCTIASAGLKSHYLKNSTLKFFNFSLFYDTRFLVLSLVSLLTWFGQISLSLFISDLCYINGFSTYQEILAIMILYVGSFIGLLVFGIASDRFGSLKIIGISMILSGLFSAIFWSFASSFAVVVLYFILVGMSNSGVAVALPIAAQNLFGLVNVPGTLSILFYSSSFIAITVVPSLRVPSDAYNEYKNESRDLIVFGGISMLVAGVLCIFLPKMQHDYITRIFKRNSKKLARQQSKNNS</sequence>
<dbReference type="InterPro" id="IPR020846">
    <property type="entry name" value="MFS_dom"/>
</dbReference>
<dbReference type="GO" id="GO:0022857">
    <property type="term" value="F:transmembrane transporter activity"/>
    <property type="evidence" value="ECO:0007669"/>
    <property type="project" value="InterPro"/>
</dbReference>
<dbReference type="PANTHER" id="PTHR11360">
    <property type="entry name" value="MONOCARBOXYLATE TRANSPORTER"/>
    <property type="match status" value="1"/>
</dbReference>
<protein>
    <recommendedName>
        <fullName evidence="5">Major facilitator superfamily (MFS) profile domain-containing protein</fullName>
    </recommendedName>
</protein>
<evidence type="ECO:0000256" key="4">
    <source>
        <dbReference type="SAM" id="Phobius"/>
    </source>
</evidence>
<feature type="transmembrane region" description="Helical" evidence="4">
    <location>
        <begin position="591"/>
        <end position="611"/>
    </location>
</feature>
<dbReference type="InterPro" id="IPR050327">
    <property type="entry name" value="Proton-linked_MCT"/>
</dbReference>
<dbReference type="Proteomes" id="UP000245383">
    <property type="component" value="Unassembled WGS sequence"/>
</dbReference>
<evidence type="ECO:0000313" key="6">
    <source>
        <dbReference type="EMBL" id="PVU91783.1"/>
    </source>
</evidence>
<feature type="transmembrane region" description="Helical" evidence="4">
    <location>
        <begin position="648"/>
        <end position="669"/>
    </location>
</feature>
<comment type="subcellular location">
    <subcellularLocation>
        <location evidence="1">Membrane</location>
        <topology evidence="1">Multi-pass membrane protein</topology>
    </subcellularLocation>
</comment>
<reference evidence="6 7" key="1">
    <citation type="journal article" date="2018" name="MBio">
        <title>Comparative Genomics Reveals the Core Gene Toolbox for the Fungus-Insect Symbiosis.</title>
        <authorList>
            <person name="Wang Y."/>
            <person name="Stata M."/>
            <person name="Wang W."/>
            <person name="Stajich J.E."/>
            <person name="White M.M."/>
            <person name="Moncalvo J.M."/>
        </authorList>
    </citation>
    <scope>NUCLEOTIDE SEQUENCE [LARGE SCALE GENOMIC DNA]</scope>
    <source>
        <strain evidence="6 7">SWE-8-4</strain>
    </source>
</reference>
<dbReference type="OrthoDB" id="6499973at2759"/>
<feature type="transmembrane region" description="Helical" evidence="4">
    <location>
        <begin position="556"/>
        <end position="579"/>
    </location>
</feature>
<feature type="compositionally biased region" description="Basic and acidic residues" evidence="3">
    <location>
        <begin position="269"/>
        <end position="278"/>
    </location>
</feature>
<feature type="compositionally biased region" description="Basic and acidic residues" evidence="3">
    <location>
        <begin position="218"/>
        <end position="231"/>
    </location>
</feature>
<dbReference type="InterPro" id="IPR011701">
    <property type="entry name" value="MFS"/>
</dbReference>
<accession>A0A2T9YHI2</accession>
<comment type="caution">
    <text evidence="6">The sequence shown here is derived from an EMBL/GenBank/DDBJ whole genome shotgun (WGS) entry which is preliminary data.</text>
</comment>
<feature type="transmembrane region" description="Helical" evidence="4">
    <location>
        <begin position="348"/>
        <end position="373"/>
    </location>
</feature>